<dbReference type="Proteomes" id="UP000441585">
    <property type="component" value="Unassembled WGS sequence"/>
</dbReference>
<gene>
    <name evidence="3" type="ORF">GJU41_16105</name>
</gene>
<keyword evidence="2" id="KW-0812">Transmembrane</keyword>
<evidence type="ECO:0000313" key="3">
    <source>
        <dbReference type="EMBL" id="MRX55488.1"/>
    </source>
</evidence>
<proteinExistence type="predicted"/>
<reference evidence="3 4" key="1">
    <citation type="submission" date="2019-11" db="EMBL/GenBank/DDBJ databases">
        <title>Bacillus idriensis genome.</title>
        <authorList>
            <person name="Konopka E.N."/>
            <person name="Newman J.D."/>
        </authorList>
    </citation>
    <scope>NUCLEOTIDE SEQUENCE [LARGE SCALE GENOMIC DNA]</scope>
    <source>
        <strain evidence="3 4">DSM 19097</strain>
    </source>
</reference>
<keyword evidence="2" id="KW-1133">Transmembrane helix</keyword>
<organism evidence="3 4">
    <name type="scientific">Metabacillus idriensis</name>
    <dbReference type="NCBI Taxonomy" id="324768"/>
    <lineage>
        <taxon>Bacteria</taxon>
        <taxon>Bacillati</taxon>
        <taxon>Bacillota</taxon>
        <taxon>Bacilli</taxon>
        <taxon>Bacillales</taxon>
        <taxon>Bacillaceae</taxon>
        <taxon>Metabacillus</taxon>
    </lineage>
</organism>
<comment type="caution">
    <text evidence="3">The sequence shown here is derived from an EMBL/GenBank/DDBJ whole genome shotgun (WGS) entry which is preliminary data.</text>
</comment>
<evidence type="ECO:0000313" key="4">
    <source>
        <dbReference type="Proteomes" id="UP000441585"/>
    </source>
</evidence>
<evidence type="ECO:0008006" key="5">
    <source>
        <dbReference type="Google" id="ProtNLM"/>
    </source>
</evidence>
<dbReference type="EMBL" id="WKKF01000005">
    <property type="protein sequence ID" value="MRX55488.1"/>
    <property type="molecule type" value="Genomic_DNA"/>
</dbReference>
<dbReference type="AlphaFoldDB" id="A0A6I2MBD4"/>
<accession>A0A6I2MBD4</accession>
<keyword evidence="2" id="KW-0472">Membrane</keyword>
<evidence type="ECO:0000256" key="1">
    <source>
        <dbReference type="SAM" id="MobiDB-lite"/>
    </source>
</evidence>
<sequence>MNKSNWNEDQIAEALKKLPLIEDKRTTAEIYARLPKKEYKHRKPWVTPAFASIAALFILLLISPFFINQLGINQSSSKSESSMDKASLDQAQPFSENAESKKEAELTGGSEKSTFVARSEDGFSIVTAAYPDQQVQNMITLSFQMEKSEDYLTMFQSVLSDFNPAQAGLSSSSLSGLKLAYAEGTPSKLLIDVNENPFALSASETDNKLFTEGIEESFRWQGIEEAEYFKNGEKGIELGAYGFLEGMKLGTLKRKAYFLYQESIEAPKLLAPSLLPFDKLSEALSAMKGNGTLGLKPVIEKTVVIKDIEETNDDVTIEFTSESTIDDNETDTLMLEAILMTAKEFGYESVKFEGLNVDRVGEMDLTEAVPVPFSPNPVDLNE</sequence>
<name>A0A6I2MBD4_9BACI</name>
<protein>
    <recommendedName>
        <fullName evidence="5">GerMN domain-containing protein</fullName>
    </recommendedName>
</protein>
<feature type="region of interest" description="Disordered" evidence="1">
    <location>
        <begin position="78"/>
        <end position="112"/>
    </location>
</feature>
<evidence type="ECO:0000256" key="2">
    <source>
        <dbReference type="SAM" id="Phobius"/>
    </source>
</evidence>
<feature type="transmembrane region" description="Helical" evidence="2">
    <location>
        <begin position="45"/>
        <end position="67"/>
    </location>
</feature>
<keyword evidence="4" id="KW-1185">Reference proteome</keyword>
<dbReference type="RefSeq" id="WP_154319103.1">
    <property type="nucleotide sequence ID" value="NZ_CAJGAA010000006.1"/>
</dbReference>